<organism evidence="6 7">
    <name type="scientific">Robinsoniella peoriensis</name>
    <dbReference type="NCBI Taxonomy" id="180332"/>
    <lineage>
        <taxon>Bacteria</taxon>
        <taxon>Bacillati</taxon>
        <taxon>Bacillota</taxon>
        <taxon>Clostridia</taxon>
        <taxon>Lachnospirales</taxon>
        <taxon>Lachnospiraceae</taxon>
        <taxon>Robinsoniella</taxon>
    </lineage>
</organism>
<dbReference type="STRING" id="180332.GCA_000797495_01601"/>
<protein>
    <recommendedName>
        <fullName evidence="2">beta-mannosidase</fullName>
        <ecNumber evidence="2">3.2.1.25</ecNumber>
    </recommendedName>
</protein>
<dbReference type="Gene3D" id="2.60.120.260">
    <property type="entry name" value="Galactose-binding domain-like"/>
    <property type="match status" value="1"/>
</dbReference>
<keyword evidence="7" id="KW-1185">Reference proteome</keyword>
<dbReference type="InterPro" id="IPR013783">
    <property type="entry name" value="Ig-like_fold"/>
</dbReference>
<dbReference type="EC" id="3.2.1.25" evidence="2"/>
<evidence type="ECO:0000256" key="3">
    <source>
        <dbReference type="ARBA" id="ARBA00022801"/>
    </source>
</evidence>
<dbReference type="SUPFAM" id="SSF51445">
    <property type="entry name" value="(Trans)glycosidases"/>
    <property type="match status" value="1"/>
</dbReference>
<dbReference type="GO" id="GO:0004567">
    <property type="term" value="F:beta-mannosidase activity"/>
    <property type="evidence" value="ECO:0007669"/>
    <property type="project" value="UniProtKB-EC"/>
</dbReference>
<dbReference type="GO" id="GO:0006516">
    <property type="term" value="P:glycoprotein catabolic process"/>
    <property type="evidence" value="ECO:0007669"/>
    <property type="project" value="TreeGrafter"/>
</dbReference>
<dbReference type="EMBL" id="QGQD01000068">
    <property type="protein sequence ID" value="TLC99597.1"/>
    <property type="molecule type" value="Genomic_DNA"/>
</dbReference>
<evidence type="ECO:0000256" key="4">
    <source>
        <dbReference type="ARBA" id="ARBA00023295"/>
    </source>
</evidence>
<dbReference type="InterPro" id="IPR036156">
    <property type="entry name" value="Beta-gal/glucu_dom_sf"/>
</dbReference>
<keyword evidence="3 6" id="KW-0378">Hydrolase</keyword>
<dbReference type="InterPro" id="IPR050887">
    <property type="entry name" value="Beta-mannosidase_GH2"/>
</dbReference>
<reference evidence="6 7" key="1">
    <citation type="journal article" date="2019" name="Anaerobe">
        <title>Detection of Robinsoniella peoriensis in multiple bone samples of a trauma patient.</title>
        <authorList>
            <person name="Schrottner P."/>
            <person name="Hartwich K."/>
            <person name="Bunk B."/>
            <person name="Schober I."/>
            <person name="Helbig S."/>
            <person name="Rudolph W.W."/>
            <person name="Gunzer F."/>
        </authorList>
    </citation>
    <scope>NUCLEOTIDE SEQUENCE [LARGE SCALE GENOMIC DNA]</scope>
    <source>
        <strain evidence="6 7">DSM 106044</strain>
    </source>
</reference>
<name>A0A4V6HRM1_9FIRM</name>
<dbReference type="SUPFAM" id="SSF49303">
    <property type="entry name" value="beta-Galactosidase/glucuronidase domain"/>
    <property type="match status" value="2"/>
</dbReference>
<evidence type="ECO:0000313" key="7">
    <source>
        <dbReference type="Proteomes" id="UP000306509"/>
    </source>
</evidence>
<dbReference type="Gene3D" id="3.20.20.80">
    <property type="entry name" value="Glycosidases"/>
    <property type="match status" value="1"/>
</dbReference>
<proteinExistence type="predicted"/>
<evidence type="ECO:0000313" key="6">
    <source>
        <dbReference type="EMBL" id="TLC99597.1"/>
    </source>
</evidence>
<accession>A0A4V6HRM1</accession>
<dbReference type="PANTHER" id="PTHR43730:SF1">
    <property type="entry name" value="BETA-MANNOSIDASE"/>
    <property type="match status" value="1"/>
</dbReference>
<comment type="catalytic activity">
    <reaction evidence="1">
        <text>Hydrolysis of terminal, non-reducing beta-D-mannose residues in beta-D-mannosides.</text>
        <dbReference type="EC" id="3.2.1.25"/>
    </reaction>
</comment>
<dbReference type="Proteomes" id="UP000306509">
    <property type="component" value="Unassembled WGS sequence"/>
</dbReference>
<dbReference type="SUPFAM" id="SSF49785">
    <property type="entry name" value="Galactose-binding domain-like"/>
    <property type="match status" value="1"/>
</dbReference>
<evidence type="ECO:0000256" key="2">
    <source>
        <dbReference type="ARBA" id="ARBA00012754"/>
    </source>
</evidence>
<dbReference type="InterPro" id="IPR054593">
    <property type="entry name" value="Beta-mannosidase-like_N2"/>
</dbReference>
<comment type="caution">
    <text evidence="6">The sequence shown here is derived from an EMBL/GenBank/DDBJ whole genome shotgun (WGS) entry which is preliminary data.</text>
</comment>
<dbReference type="Gene3D" id="2.60.40.10">
    <property type="entry name" value="Immunoglobulins"/>
    <property type="match status" value="2"/>
</dbReference>
<dbReference type="InterPro" id="IPR017853">
    <property type="entry name" value="GH"/>
</dbReference>
<feature type="domain" description="Beta-mannosidase-like galactose-binding" evidence="5">
    <location>
        <begin position="31"/>
        <end position="199"/>
    </location>
</feature>
<sequence>MNITKLNKSWVLHEAPLSWDRQYLADINKINEGWYKCDLPVDVRMPLIDAGVIKEPLEGDNNYESKWIEERSWWFQKHFSSADIGMENEVIELVLEGLDTNSDIFLNDQYIGSHQNVHYPFICEIKRFLVNGDNKLSVRLTSGLENISIKDLAESDCAVTAESDFNDSDRGDHRRTMVRRPQYNIGWDWGPRLVSVGITGQAFVRAYNKIAIREVGIETKEIKKDGDGKLALLNVMVNAENLNIVDTVDCDLEIVIRKDGKIAACKTIPDILLTSGTNYINQEMEIQEAELWWPAGYGEQPLYQVEITARCADTNESWPVFNYGIRKISIDTPVLEDGTRNFKFIVNGQEIFCKGGNWIPNDFIYARVTAEKYRTLLEEAVEANFNMIRIWGGGLYERELFYDLCDEKGILVWQDFMLACGAYPEQQAWFENEIRSEYAYQAKRLRTHSCIALFCGTNENHWIFSNPEFLDRWKIKPSYQNQYGLWIPNVLSKEVVWMNCPYIPYWNSSPYGGKNANDLDCGDAHLWSHGFVSNDIREALDLKSYDAIKTKFVSEYGVLGPCCLESIREYLGDGDLDMNGKLWKSHTNVTMKDTLGKAIVQNYLPENHELTESEFILYGGLVQGDVYEYSLESFRFQEDCGGALFWMYNDAWGEVGWTVIDYYLRRKISYYGVKRAFAHKKFIIRQADDCILIRGINDTKEKLRCKVKFGYVSFDGKISDTREMVFEVPAGSRMQVLKEKIGDYDLECGSYMLYVYDDGIDHAMLYTCPNSRLKYAKSPVEVMEEKVIGNDKKLVLRAGGYVCGVYIAGNYKCSDNYFNMLPGEERTIIVQDAGNTELEIKSIR</sequence>
<dbReference type="InterPro" id="IPR008979">
    <property type="entry name" value="Galactose-bd-like_sf"/>
</dbReference>
<dbReference type="RefSeq" id="WP_138003184.1">
    <property type="nucleotide sequence ID" value="NZ_QGQD01000068.1"/>
</dbReference>
<gene>
    <name evidence="6" type="primary">csxA_6</name>
    <name evidence="6" type="ORF">DSM106044_03548</name>
</gene>
<dbReference type="AlphaFoldDB" id="A0A4V6HRM1"/>
<dbReference type="PANTHER" id="PTHR43730">
    <property type="entry name" value="BETA-MANNOSIDASE"/>
    <property type="match status" value="1"/>
</dbReference>
<evidence type="ECO:0000259" key="5">
    <source>
        <dbReference type="Pfam" id="PF22666"/>
    </source>
</evidence>
<dbReference type="Pfam" id="PF22666">
    <property type="entry name" value="Glyco_hydro_2_N2"/>
    <property type="match status" value="1"/>
</dbReference>
<keyword evidence="4 6" id="KW-0326">Glycosidase</keyword>
<evidence type="ECO:0000256" key="1">
    <source>
        <dbReference type="ARBA" id="ARBA00000829"/>
    </source>
</evidence>